<feature type="transmembrane region" description="Helical" evidence="2">
    <location>
        <begin position="12"/>
        <end position="30"/>
    </location>
</feature>
<keyword evidence="2" id="KW-1133">Transmembrane helix</keyword>
<dbReference type="EMBL" id="BOOR01000021">
    <property type="protein sequence ID" value="GII54772.1"/>
    <property type="molecule type" value="Genomic_DNA"/>
</dbReference>
<keyword evidence="4" id="KW-1185">Reference proteome</keyword>
<comment type="caution">
    <text evidence="3">The sequence shown here is derived from an EMBL/GenBank/DDBJ whole genome shotgun (WGS) entry which is preliminary data.</text>
</comment>
<organism evidence="3 4">
    <name type="scientific">Planotetraspora thailandica</name>
    <dbReference type="NCBI Taxonomy" id="487172"/>
    <lineage>
        <taxon>Bacteria</taxon>
        <taxon>Bacillati</taxon>
        <taxon>Actinomycetota</taxon>
        <taxon>Actinomycetes</taxon>
        <taxon>Streptosporangiales</taxon>
        <taxon>Streptosporangiaceae</taxon>
        <taxon>Planotetraspora</taxon>
    </lineage>
</organism>
<protein>
    <submittedName>
        <fullName evidence="3">Uncharacterized protein</fullName>
    </submittedName>
</protein>
<feature type="compositionally biased region" description="Basic and acidic residues" evidence="1">
    <location>
        <begin position="37"/>
        <end position="48"/>
    </location>
</feature>
<proteinExistence type="predicted"/>
<keyword evidence="2" id="KW-0472">Membrane</keyword>
<evidence type="ECO:0000256" key="1">
    <source>
        <dbReference type="SAM" id="MobiDB-lite"/>
    </source>
</evidence>
<dbReference type="Pfam" id="PF19706">
    <property type="entry name" value="DUF6203"/>
    <property type="match status" value="1"/>
</dbReference>
<dbReference type="AlphaFoldDB" id="A0A8J3XTV9"/>
<keyword evidence="2" id="KW-0812">Transmembrane</keyword>
<dbReference type="InterPro" id="IPR045777">
    <property type="entry name" value="DUF6203"/>
</dbReference>
<sequence length="68" mass="7618">MRHILQFLVTRWLSKTPLGLVLLGIGWWILRKRRAGRTPDMREQERRPHAPRQAAAPGPGPGGAGRTA</sequence>
<dbReference type="RefSeq" id="WP_203944982.1">
    <property type="nucleotide sequence ID" value="NZ_BOOR01000021.1"/>
</dbReference>
<name>A0A8J3XTV9_9ACTN</name>
<evidence type="ECO:0000313" key="3">
    <source>
        <dbReference type="EMBL" id="GII54772.1"/>
    </source>
</evidence>
<feature type="region of interest" description="Disordered" evidence="1">
    <location>
        <begin position="36"/>
        <end position="68"/>
    </location>
</feature>
<evidence type="ECO:0000256" key="2">
    <source>
        <dbReference type="SAM" id="Phobius"/>
    </source>
</evidence>
<evidence type="ECO:0000313" key="4">
    <source>
        <dbReference type="Proteomes" id="UP000605992"/>
    </source>
</evidence>
<reference evidence="3" key="1">
    <citation type="submission" date="2021-01" db="EMBL/GenBank/DDBJ databases">
        <title>Whole genome shotgun sequence of Planotetraspora thailandica NBRC 104271.</title>
        <authorList>
            <person name="Komaki H."/>
            <person name="Tamura T."/>
        </authorList>
    </citation>
    <scope>NUCLEOTIDE SEQUENCE</scope>
    <source>
        <strain evidence="3">NBRC 104271</strain>
    </source>
</reference>
<dbReference type="Proteomes" id="UP000605992">
    <property type="component" value="Unassembled WGS sequence"/>
</dbReference>
<accession>A0A8J3XTV9</accession>
<gene>
    <name evidence="3" type="ORF">Pth03_31610</name>
</gene>